<feature type="region of interest" description="Disordered" evidence="1">
    <location>
        <begin position="165"/>
        <end position="218"/>
    </location>
</feature>
<evidence type="ECO:0000313" key="2">
    <source>
        <dbReference type="EMBL" id="RXG42150.1"/>
    </source>
</evidence>
<feature type="compositionally biased region" description="Low complexity" evidence="1">
    <location>
        <begin position="193"/>
        <end position="206"/>
    </location>
</feature>
<proteinExistence type="predicted"/>
<feature type="region of interest" description="Disordered" evidence="1">
    <location>
        <begin position="1"/>
        <end position="152"/>
    </location>
</feature>
<dbReference type="InterPro" id="IPR052945">
    <property type="entry name" value="Mitotic_Regulator"/>
</dbReference>
<feature type="compositionally biased region" description="Basic and acidic residues" evidence="1">
    <location>
        <begin position="44"/>
        <end position="54"/>
    </location>
</feature>
<feature type="compositionally biased region" description="Low complexity" evidence="1">
    <location>
        <begin position="64"/>
        <end position="76"/>
    </location>
</feature>
<feature type="compositionally biased region" description="Low complexity" evidence="1">
    <location>
        <begin position="97"/>
        <end position="111"/>
    </location>
</feature>
<dbReference type="GO" id="GO:0010972">
    <property type="term" value="P:negative regulation of G2/M transition of mitotic cell cycle"/>
    <property type="evidence" value="ECO:0007669"/>
    <property type="project" value="TreeGrafter"/>
</dbReference>
<dbReference type="AlphaFoldDB" id="A0A444RLT5"/>
<dbReference type="InterPro" id="IPR011990">
    <property type="entry name" value="TPR-like_helical_dom_sf"/>
</dbReference>
<dbReference type="SUPFAM" id="SSF81901">
    <property type="entry name" value="HCP-like"/>
    <property type="match status" value="1"/>
</dbReference>
<name>A0A444RLT5_VERDA</name>
<gene>
    <name evidence="2" type="ORF">VDGE_08698</name>
</gene>
<comment type="caution">
    <text evidence="2">The sequence shown here is derived from an EMBL/GenBank/DDBJ whole genome shotgun (WGS) entry which is preliminary data.</text>
</comment>
<organism evidence="2 3">
    <name type="scientific">Verticillium dahliae</name>
    <name type="common">Verticillium wilt</name>
    <dbReference type="NCBI Taxonomy" id="27337"/>
    <lineage>
        <taxon>Eukaryota</taxon>
        <taxon>Fungi</taxon>
        <taxon>Dikarya</taxon>
        <taxon>Ascomycota</taxon>
        <taxon>Pezizomycotina</taxon>
        <taxon>Sordariomycetes</taxon>
        <taxon>Hypocreomycetidae</taxon>
        <taxon>Glomerellales</taxon>
        <taxon>Plectosphaerellaceae</taxon>
        <taxon>Verticillium</taxon>
    </lineage>
</organism>
<evidence type="ECO:0000313" key="3">
    <source>
        <dbReference type="Proteomes" id="UP000288725"/>
    </source>
</evidence>
<accession>A0A444RLT5</accession>
<dbReference type="Proteomes" id="UP000288725">
    <property type="component" value="Chromosome 1"/>
</dbReference>
<dbReference type="Pfam" id="PF08238">
    <property type="entry name" value="Sel1"/>
    <property type="match status" value="3"/>
</dbReference>
<protein>
    <recommendedName>
        <fullName evidence="4">Protein DSF2</fullName>
    </recommendedName>
</protein>
<evidence type="ECO:0000256" key="1">
    <source>
        <dbReference type="SAM" id="MobiDB-lite"/>
    </source>
</evidence>
<dbReference type="GO" id="GO:0032153">
    <property type="term" value="C:cell division site"/>
    <property type="evidence" value="ECO:0007669"/>
    <property type="project" value="TreeGrafter"/>
</dbReference>
<dbReference type="PANTHER" id="PTHR43628:SF1">
    <property type="entry name" value="CHITIN SYNTHASE REGULATORY FACTOR 2-RELATED"/>
    <property type="match status" value="1"/>
</dbReference>
<dbReference type="EMBL" id="RSDZ01000148">
    <property type="protein sequence ID" value="RXG42150.1"/>
    <property type="molecule type" value="Genomic_DNA"/>
</dbReference>
<dbReference type="PANTHER" id="PTHR43628">
    <property type="entry name" value="ACTIVATOR OF C KINASE PROTEIN 1-RELATED"/>
    <property type="match status" value="1"/>
</dbReference>
<dbReference type="Gene3D" id="1.25.40.10">
    <property type="entry name" value="Tetratricopeptide repeat domain"/>
    <property type="match status" value="1"/>
</dbReference>
<feature type="compositionally biased region" description="Basic and acidic residues" evidence="1">
    <location>
        <begin position="1"/>
        <end position="27"/>
    </location>
</feature>
<sequence>MGLRDFLRKKDGEGHDDESNHDHHDSQPDASHTSPPPTGAPEFKFVRSESKDDMPTATAASQLSPSPNSNSNINNNTLLQAADPIPQRNRLSLDVFSSSRSRSGSVSSQASNGPEKSRRRISERLHLSRAPSSSEHVPQDLPAIVASDSAEDQWERRATMLANMTERARSNSRPPTPPSSGQHAVPPTTTAQGTASSPSGPAATSPLVRKGPVSSKDVDEGIQEAIRLHEEGHLAKSTAMFAWLADPKGANNPLSQVLYGLALRHGWGCEPDVERGVTYLTAAASNAATVEQLALQAGLKKGGAYKGELVLAIFELGNSFRHGWGTAKDPVAAKQYYETAANLGDTDAMNEAAWCYLEGFGCKKDKFAAARYYRLAEKNGNKIMGNSCLLRVWPLALPLLCPHASYMIWKEKYDPPGPDDAGKKKKR</sequence>
<reference evidence="2 3" key="1">
    <citation type="submission" date="2018-12" db="EMBL/GenBank/DDBJ databases">
        <title>Genome of Verticillium dahliae isolate Getta Getta.</title>
        <authorList>
            <person name="Gardiner D.M."/>
        </authorList>
    </citation>
    <scope>NUCLEOTIDE SEQUENCE [LARGE SCALE GENOMIC DNA]</scope>
    <source>
        <strain evidence="2 3">Getta Getta</strain>
    </source>
</reference>
<evidence type="ECO:0008006" key="4">
    <source>
        <dbReference type="Google" id="ProtNLM"/>
    </source>
</evidence>
<dbReference type="InterPro" id="IPR006597">
    <property type="entry name" value="Sel1-like"/>
</dbReference>
<dbReference type="SMART" id="SM00671">
    <property type="entry name" value="SEL1"/>
    <property type="match status" value="3"/>
</dbReference>